<comment type="function">
    <text evidence="5">Responsible for synthesis of pseudouridine from uracil-55 in the psi GC loop of transfer RNAs.</text>
</comment>
<comment type="caution">
    <text evidence="8">The sequence shown here is derived from an EMBL/GenBank/DDBJ whole genome shotgun (WGS) entry which is preliminary data.</text>
</comment>
<dbReference type="CDD" id="cd02573">
    <property type="entry name" value="PseudoU_synth_EcTruB"/>
    <property type="match status" value="1"/>
</dbReference>
<feature type="active site" description="Nucleophile" evidence="5">
    <location>
        <position position="38"/>
    </location>
</feature>
<dbReference type="InterPro" id="IPR002501">
    <property type="entry name" value="PsdUridine_synth_N"/>
</dbReference>
<dbReference type="InterPro" id="IPR032819">
    <property type="entry name" value="TruB_C"/>
</dbReference>
<dbReference type="Pfam" id="PF16198">
    <property type="entry name" value="TruB_C_2"/>
    <property type="match status" value="1"/>
</dbReference>
<evidence type="ECO:0000259" key="7">
    <source>
        <dbReference type="Pfam" id="PF16198"/>
    </source>
</evidence>
<sequence length="307" mass="34049">MEGVLLLNKPVGMTSHDCVAKLRRLAKTKKVGHTGTLDPDVTGVLPICLGRATKIVEYLTAETKTYEAEVTIGFSTTTEDASGDIVEKKAVDRIITLDEIESVFDSLRGEIEQVPPMYSAVKINGKKLYEYARAGIVMERPSRKISIHELTLLSDVTTSDETVKFKFRTTCSKGTYIRTLAVMIGEKLGFPAHMSYLIRTKSGSFHLDQCLTFEEIEQHLEHGTLEGQLISIGSALKDLPKLIIHDTLAEKVENGSVLPLPSEFEHLEVGAPIVLYNEDSVCLAIYTKHPVKQHVMKPTKVLINKQN</sequence>
<dbReference type="GO" id="GO:0160148">
    <property type="term" value="F:tRNA pseudouridine(55) synthase activity"/>
    <property type="evidence" value="ECO:0007669"/>
    <property type="project" value="UniProtKB-EC"/>
</dbReference>
<keyword evidence="9" id="KW-1185">Reference proteome</keyword>
<dbReference type="Pfam" id="PF01509">
    <property type="entry name" value="TruB_N"/>
    <property type="match status" value="1"/>
</dbReference>
<protein>
    <recommendedName>
        <fullName evidence="5">tRNA pseudouridine synthase B</fullName>
        <ecNumber evidence="5">5.4.99.25</ecNumber>
    </recommendedName>
    <alternativeName>
        <fullName evidence="5">tRNA pseudouridine(55) synthase</fullName>
        <shortName evidence="5">Psi55 synthase</shortName>
    </alternativeName>
    <alternativeName>
        <fullName evidence="5">tRNA pseudouridylate synthase</fullName>
    </alternativeName>
    <alternativeName>
        <fullName evidence="5">tRNA-uridine isomerase</fullName>
    </alternativeName>
</protein>
<organism evidence="8 9">
    <name type="scientific">Metabacillus herbersteinensis</name>
    <dbReference type="NCBI Taxonomy" id="283816"/>
    <lineage>
        <taxon>Bacteria</taxon>
        <taxon>Bacillati</taxon>
        <taxon>Bacillota</taxon>
        <taxon>Bacilli</taxon>
        <taxon>Bacillales</taxon>
        <taxon>Bacillaceae</taxon>
        <taxon>Metabacillus</taxon>
    </lineage>
</organism>
<evidence type="ECO:0000256" key="5">
    <source>
        <dbReference type="HAMAP-Rule" id="MF_01080"/>
    </source>
</evidence>
<evidence type="ECO:0000256" key="2">
    <source>
        <dbReference type="ARBA" id="ARBA00005642"/>
    </source>
</evidence>
<comment type="catalytic activity">
    <reaction evidence="1 5">
        <text>uridine(55) in tRNA = pseudouridine(55) in tRNA</text>
        <dbReference type="Rhea" id="RHEA:42532"/>
        <dbReference type="Rhea" id="RHEA-COMP:10101"/>
        <dbReference type="Rhea" id="RHEA-COMP:10102"/>
        <dbReference type="ChEBI" id="CHEBI:65314"/>
        <dbReference type="ChEBI" id="CHEBI:65315"/>
        <dbReference type="EC" id="5.4.99.25"/>
    </reaction>
</comment>
<reference evidence="8 9" key="1">
    <citation type="submission" date="2024-09" db="EMBL/GenBank/DDBJ databases">
        <authorList>
            <person name="Sun Q."/>
            <person name="Mori K."/>
        </authorList>
    </citation>
    <scope>NUCLEOTIDE SEQUENCE [LARGE SCALE GENOMIC DNA]</scope>
    <source>
        <strain evidence="8 9">CCM 7228</strain>
    </source>
</reference>
<evidence type="ECO:0000256" key="4">
    <source>
        <dbReference type="ARBA" id="ARBA00023235"/>
    </source>
</evidence>
<dbReference type="InterPro" id="IPR014780">
    <property type="entry name" value="tRNA_psdUridine_synth_TruB"/>
</dbReference>
<dbReference type="PANTHER" id="PTHR13767">
    <property type="entry name" value="TRNA-PSEUDOURIDINE SYNTHASE"/>
    <property type="match status" value="1"/>
</dbReference>
<evidence type="ECO:0000313" key="8">
    <source>
        <dbReference type="EMBL" id="MFC0271344.1"/>
    </source>
</evidence>
<evidence type="ECO:0000259" key="6">
    <source>
        <dbReference type="Pfam" id="PF01509"/>
    </source>
</evidence>
<dbReference type="PANTHER" id="PTHR13767:SF2">
    <property type="entry name" value="PSEUDOURIDYLATE SYNTHASE TRUB1"/>
    <property type="match status" value="1"/>
</dbReference>
<dbReference type="SUPFAM" id="SSF55120">
    <property type="entry name" value="Pseudouridine synthase"/>
    <property type="match status" value="1"/>
</dbReference>
<gene>
    <name evidence="5 8" type="primary">truB</name>
    <name evidence="8" type="ORF">ACFFIX_07745</name>
</gene>
<evidence type="ECO:0000256" key="1">
    <source>
        <dbReference type="ARBA" id="ARBA00000385"/>
    </source>
</evidence>
<dbReference type="InterPro" id="IPR020103">
    <property type="entry name" value="PsdUridine_synth_cat_dom_sf"/>
</dbReference>
<keyword evidence="4 5" id="KW-0413">Isomerase</keyword>
<dbReference type="RefSeq" id="WP_378932237.1">
    <property type="nucleotide sequence ID" value="NZ_JBHLVO010000004.1"/>
</dbReference>
<dbReference type="Proteomes" id="UP001589854">
    <property type="component" value="Unassembled WGS sequence"/>
</dbReference>
<dbReference type="EC" id="5.4.99.25" evidence="5"/>
<dbReference type="NCBIfam" id="TIGR00431">
    <property type="entry name" value="TruB"/>
    <property type="match status" value="1"/>
</dbReference>
<dbReference type="EMBL" id="JBHLVO010000004">
    <property type="protein sequence ID" value="MFC0271344.1"/>
    <property type="molecule type" value="Genomic_DNA"/>
</dbReference>
<dbReference type="Gene3D" id="3.30.2350.10">
    <property type="entry name" value="Pseudouridine synthase"/>
    <property type="match status" value="1"/>
</dbReference>
<feature type="domain" description="tRNA pseudouridylate synthase B C-terminal" evidence="7">
    <location>
        <begin position="178"/>
        <end position="221"/>
    </location>
</feature>
<name>A0ABV6GDU7_9BACI</name>
<evidence type="ECO:0000256" key="3">
    <source>
        <dbReference type="ARBA" id="ARBA00022694"/>
    </source>
</evidence>
<evidence type="ECO:0000313" key="9">
    <source>
        <dbReference type="Proteomes" id="UP001589854"/>
    </source>
</evidence>
<comment type="similarity">
    <text evidence="2 5">Belongs to the pseudouridine synthase TruB family. Type 1 subfamily.</text>
</comment>
<accession>A0ABV6GDU7</accession>
<keyword evidence="3 5" id="KW-0819">tRNA processing</keyword>
<proteinExistence type="inferred from homology"/>
<dbReference type="HAMAP" id="MF_01080">
    <property type="entry name" value="TruB_bact"/>
    <property type="match status" value="1"/>
</dbReference>
<feature type="domain" description="Pseudouridine synthase II N-terminal" evidence="6">
    <location>
        <begin position="23"/>
        <end position="177"/>
    </location>
</feature>